<keyword evidence="8" id="KW-1185">Reference proteome</keyword>
<dbReference type="InterPro" id="IPR001304">
    <property type="entry name" value="C-type_lectin-like"/>
</dbReference>
<evidence type="ECO:0000256" key="6">
    <source>
        <dbReference type="SAM" id="Phobius"/>
    </source>
</evidence>
<dbReference type="Pfam" id="PF00059">
    <property type="entry name" value="Lectin_C"/>
    <property type="match status" value="1"/>
</dbReference>
<dbReference type="GO" id="GO:0016020">
    <property type="term" value="C:membrane"/>
    <property type="evidence" value="ECO:0007669"/>
    <property type="project" value="UniProtKB-SubCell"/>
</dbReference>
<evidence type="ECO:0000259" key="7">
    <source>
        <dbReference type="PROSITE" id="PS50041"/>
    </source>
</evidence>
<evidence type="ECO:0000256" key="3">
    <source>
        <dbReference type="ARBA" id="ARBA00022968"/>
    </source>
</evidence>
<dbReference type="PROSITE" id="PS50041">
    <property type="entry name" value="C_TYPE_LECTIN_2"/>
    <property type="match status" value="1"/>
</dbReference>
<evidence type="ECO:0000256" key="2">
    <source>
        <dbReference type="ARBA" id="ARBA00022692"/>
    </source>
</evidence>
<dbReference type="GO" id="GO:0002223">
    <property type="term" value="P:stimulatory C-type lectin receptor signaling pathway"/>
    <property type="evidence" value="ECO:0007669"/>
    <property type="project" value="TreeGrafter"/>
</dbReference>
<dbReference type="InParanoid" id="A0A2Y9QE84"/>
<keyword evidence="4 6" id="KW-1133">Transmembrane helix</keyword>
<evidence type="ECO:0000313" key="9">
    <source>
        <dbReference type="RefSeq" id="XP_023581560.1"/>
    </source>
</evidence>
<protein>
    <submittedName>
        <fullName evidence="9">NKG2-A/NKG2-B type II integral membrane protein-like</fullName>
    </submittedName>
</protein>
<evidence type="ECO:0000256" key="1">
    <source>
        <dbReference type="ARBA" id="ARBA00004606"/>
    </source>
</evidence>
<keyword evidence="3" id="KW-0735">Signal-anchor</keyword>
<comment type="subcellular location">
    <subcellularLocation>
        <location evidence="1">Membrane</location>
        <topology evidence="1">Single-pass type II membrane protein</topology>
    </subcellularLocation>
</comment>
<dbReference type="InterPro" id="IPR016187">
    <property type="entry name" value="CTDL_fold"/>
</dbReference>
<proteinExistence type="predicted"/>
<dbReference type="KEGG" id="tmu:111819361"/>
<dbReference type="InterPro" id="IPR050919">
    <property type="entry name" value="NKG2/CD94_NK_receptors"/>
</dbReference>
<sequence length="236" mass="26968">MSNQRVIYSEVKLAEHPKRQQTKPRSKNSCSISDSEQHITYVELKFHNAAQDLQGNDKKSHCKDFPAPPGRLIAGVLGLLCLVLMASVITMTIKVITPYSVKPEQNNSSPITRTEKGDHCGRCPKAWFMYSNNCYYISIERKSWNKSWLDCDSKKSNLLYIDNEEEKNFISSFSVLTWIGYNGGSTVSSKLFSASPKMDQNCPFFNFMYNTFSSKPCFEEKSYFCKHQVFVSSIPK</sequence>
<gene>
    <name evidence="9" type="primary">LOC111819361</name>
</gene>
<evidence type="ECO:0000313" key="8">
    <source>
        <dbReference type="Proteomes" id="UP000248480"/>
    </source>
</evidence>
<dbReference type="GO" id="GO:0045954">
    <property type="term" value="P:positive regulation of natural killer cell mediated cytotoxicity"/>
    <property type="evidence" value="ECO:0007669"/>
    <property type="project" value="TreeGrafter"/>
</dbReference>
<dbReference type="PANTHER" id="PTHR22800:SF255">
    <property type="entry name" value="C-TYPE LECTIN DOMAIN-CONTAINING PROTEIN"/>
    <property type="match status" value="1"/>
</dbReference>
<keyword evidence="2 6" id="KW-0812">Transmembrane</keyword>
<dbReference type="InterPro" id="IPR016186">
    <property type="entry name" value="C-type_lectin-like/link_sf"/>
</dbReference>
<organism evidence="8 9">
    <name type="scientific">Trichechus manatus latirostris</name>
    <name type="common">Florida manatee</name>
    <dbReference type="NCBI Taxonomy" id="127582"/>
    <lineage>
        <taxon>Eukaryota</taxon>
        <taxon>Metazoa</taxon>
        <taxon>Chordata</taxon>
        <taxon>Craniata</taxon>
        <taxon>Vertebrata</taxon>
        <taxon>Euteleostomi</taxon>
        <taxon>Mammalia</taxon>
        <taxon>Eutheria</taxon>
        <taxon>Afrotheria</taxon>
        <taxon>Sirenia</taxon>
        <taxon>Trichechidae</taxon>
        <taxon>Trichechus</taxon>
    </lineage>
</organism>
<dbReference type="PANTHER" id="PTHR22800">
    <property type="entry name" value="C-TYPE LECTIN PROTEINS"/>
    <property type="match status" value="1"/>
</dbReference>
<evidence type="ECO:0000256" key="5">
    <source>
        <dbReference type="ARBA" id="ARBA00023136"/>
    </source>
</evidence>
<name>A0A2Y9QE84_TRIMA</name>
<dbReference type="STRING" id="127582.A0A2Y9QE84"/>
<dbReference type="GeneID" id="111819361"/>
<evidence type="ECO:0000256" key="4">
    <source>
        <dbReference type="ARBA" id="ARBA00022989"/>
    </source>
</evidence>
<reference evidence="9" key="1">
    <citation type="submission" date="2025-08" db="UniProtKB">
        <authorList>
            <consortium name="RefSeq"/>
        </authorList>
    </citation>
    <scope>IDENTIFICATION</scope>
</reference>
<dbReference type="AlphaFoldDB" id="A0A2Y9QE84"/>
<dbReference type="RefSeq" id="XP_023581560.1">
    <property type="nucleotide sequence ID" value="XM_023725792.1"/>
</dbReference>
<dbReference type="Gene3D" id="3.10.100.10">
    <property type="entry name" value="Mannose-Binding Protein A, subunit A"/>
    <property type="match status" value="1"/>
</dbReference>
<dbReference type="Proteomes" id="UP000248480">
    <property type="component" value="Unplaced"/>
</dbReference>
<dbReference type="SUPFAM" id="SSF56436">
    <property type="entry name" value="C-type lectin-like"/>
    <property type="match status" value="1"/>
</dbReference>
<feature type="domain" description="C-type lectin" evidence="7">
    <location>
        <begin position="130"/>
        <end position="226"/>
    </location>
</feature>
<feature type="transmembrane region" description="Helical" evidence="6">
    <location>
        <begin position="72"/>
        <end position="93"/>
    </location>
</feature>
<keyword evidence="5 6" id="KW-0472">Membrane</keyword>
<accession>A0A2Y9QE84</accession>
<dbReference type="SMART" id="SM00034">
    <property type="entry name" value="CLECT"/>
    <property type="match status" value="1"/>
</dbReference>